<feature type="region of interest" description="Disordered" evidence="5">
    <location>
        <begin position="475"/>
        <end position="505"/>
    </location>
</feature>
<dbReference type="EMBL" id="OA884748">
    <property type="protein sequence ID" value="CAD7281243.1"/>
    <property type="molecule type" value="Genomic_DNA"/>
</dbReference>
<keyword evidence="1" id="KW-0597">Phosphoprotein</keyword>
<dbReference type="PANTHER" id="PTHR24198:SF165">
    <property type="entry name" value="ANKYRIN REPEAT-CONTAINING PROTEIN-RELATED"/>
    <property type="match status" value="1"/>
</dbReference>
<sequence>MDCLIRGKPFYCREWAFAKIAHCLESRAASKTCGVLVTGGAGCGKTALFSELVWPTRNHARQKSLSRRVLAYHFCQAHEARSVSVTSFILSLVHQLAQSEALPGYAARLSEPAIRAALDVRACDRDPDAAFRTAVLLPLLELGDSRPAGKTFCILVDSVDQQQALFHDDHHHHHQQQQQHHHHVTGGGGNNTNTNTSTTIAELLGNNQHLLPDWIVLLVSARRQSRAVTRVFAGFRKMTLDDLRKPAVVRDVQHYILARLDRDEAVRRHLSRDTADMLNQLHIKSNGCLLYLEKVLDGVAAAFINIREIKDIPGMLNGLYLYLCQRLFTRKQFHKALPLANVLLASPHALTRAALCDVVKLAKPSVTDEDFERRFALLRRVLIQDDEMEGEEEEGQGHNEDQKKKKGSDSHRVIFFHHSFAEWLVDVKHCTYKYLCRPTEGHAALAAWLGARAADLCDEQVHELALHLTRATRQPPPPLLLLSSSSSLENKKKKKVDNEEEEEEEEVVVAAATAAVGQAAAGDIDHQQQQQQWRHQDAVRWLVAKNAPAVRDCLRDLVPKDARVYRLLRDAGAEEEEEDDEKEEQQPKQEASVDQEEEEEEEEGKHEHERKRKDRGKKKEVAEEDEEEAEERHRVDLMMRQLQDMDLSAVDADHRTLLHCAANDGDVRLVAALVARGLDVCAEDKDGQTALSLAARQGHTTVVAQLLRAGAECDHADADGWSPLRAAAWAGHLAVVEALLHHGASVDSVDADNRTALRAAAWGGHDDIVRRLVAAGADVNRQDHEGRTALIAAAYMGHCEIVELLLDSGADVNHEDSDGRTALSVAALCVPANEGYARVVHTLLTRGARVDHEDKDGMTPLLVAAFEGHRGVCELLLAADADGDHTEKAGSRSALWLAASMGHGPVVKLLLDHHCYVDGIDAEGRTVLSVAAAQVNTCLQIPCSRLCSVTD</sequence>
<feature type="domain" description="TANC1/2-like winged helix" evidence="8">
    <location>
        <begin position="326"/>
        <end position="385"/>
    </location>
</feature>
<dbReference type="AlphaFoldDB" id="A0A7R9BV83"/>
<dbReference type="Proteomes" id="UP000678499">
    <property type="component" value="Unassembled WGS sequence"/>
</dbReference>
<evidence type="ECO:0000259" key="8">
    <source>
        <dbReference type="Pfam" id="PF25521"/>
    </source>
</evidence>
<feature type="compositionally biased region" description="Acidic residues" evidence="5">
    <location>
        <begin position="573"/>
        <end position="583"/>
    </location>
</feature>
<feature type="domain" description="TANC1/2-like winged helix" evidence="8">
    <location>
        <begin position="412"/>
        <end position="472"/>
    </location>
</feature>
<keyword evidence="2" id="KW-0677">Repeat</keyword>
<dbReference type="Pfam" id="PF12796">
    <property type="entry name" value="Ank_2"/>
    <property type="match status" value="2"/>
</dbReference>
<dbReference type="InterPro" id="IPR058056">
    <property type="entry name" value="WH_TANC1/2"/>
</dbReference>
<feature type="compositionally biased region" description="Basic residues" evidence="5">
    <location>
        <begin position="170"/>
        <end position="184"/>
    </location>
</feature>
<dbReference type="SUPFAM" id="SSF48403">
    <property type="entry name" value="Ankyrin repeat"/>
    <property type="match status" value="1"/>
</dbReference>
<name>A0A7R9BV83_9CRUS</name>
<feature type="repeat" description="ANK" evidence="4">
    <location>
        <begin position="856"/>
        <end position="888"/>
    </location>
</feature>
<gene>
    <name evidence="9" type="ORF">NMOB1V02_LOCUS8894</name>
</gene>
<organism evidence="9">
    <name type="scientific">Notodromas monacha</name>
    <dbReference type="NCBI Taxonomy" id="399045"/>
    <lineage>
        <taxon>Eukaryota</taxon>
        <taxon>Metazoa</taxon>
        <taxon>Ecdysozoa</taxon>
        <taxon>Arthropoda</taxon>
        <taxon>Crustacea</taxon>
        <taxon>Oligostraca</taxon>
        <taxon>Ostracoda</taxon>
        <taxon>Podocopa</taxon>
        <taxon>Podocopida</taxon>
        <taxon>Cypridocopina</taxon>
        <taxon>Cypridoidea</taxon>
        <taxon>Cyprididae</taxon>
        <taxon>Notodromas</taxon>
    </lineage>
</organism>
<dbReference type="OrthoDB" id="427518at2759"/>
<dbReference type="PANTHER" id="PTHR24198">
    <property type="entry name" value="ANKYRIN REPEAT AND PROTEIN KINASE DOMAIN-CONTAINING PROTEIN"/>
    <property type="match status" value="1"/>
</dbReference>
<dbReference type="Pfam" id="PF13191">
    <property type="entry name" value="AAA_16"/>
    <property type="match status" value="1"/>
</dbReference>
<dbReference type="EMBL" id="CAJPEX010002711">
    <property type="protein sequence ID" value="CAG0921395.1"/>
    <property type="molecule type" value="Genomic_DNA"/>
</dbReference>
<feature type="repeat" description="ANK" evidence="4">
    <location>
        <begin position="752"/>
        <end position="784"/>
    </location>
</feature>
<evidence type="ECO:0000313" key="10">
    <source>
        <dbReference type="Proteomes" id="UP000678499"/>
    </source>
</evidence>
<feature type="repeat" description="ANK" evidence="4">
    <location>
        <begin position="785"/>
        <end position="817"/>
    </location>
</feature>
<proteinExistence type="predicted"/>
<dbReference type="PRINTS" id="PR01415">
    <property type="entry name" value="ANKYRIN"/>
</dbReference>
<evidence type="ECO:0000259" key="7">
    <source>
        <dbReference type="Pfam" id="PF25520"/>
    </source>
</evidence>
<evidence type="ECO:0000256" key="3">
    <source>
        <dbReference type="ARBA" id="ARBA00023043"/>
    </source>
</evidence>
<dbReference type="PROSITE" id="PS50088">
    <property type="entry name" value="ANK_REPEAT"/>
    <property type="match status" value="7"/>
</dbReference>
<dbReference type="Pfam" id="PF00023">
    <property type="entry name" value="Ank"/>
    <property type="match status" value="3"/>
</dbReference>
<keyword evidence="3 4" id="KW-0040">ANK repeat</keyword>
<protein>
    <recommendedName>
        <fullName evidence="11">Ankyrin repeat domain-containing protein 50</fullName>
    </recommendedName>
</protein>
<dbReference type="Pfam" id="PF25521">
    <property type="entry name" value="WHD_TANC1"/>
    <property type="match status" value="2"/>
</dbReference>
<evidence type="ECO:0000256" key="2">
    <source>
        <dbReference type="ARBA" id="ARBA00022737"/>
    </source>
</evidence>
<feature type="domain" description="Orc1-like AAA ATPase" evidence="6">
    <location>
        <begin position="9"/>
        <end position="163"/>
    </location>
</feature>
<feature type="region of interest" description="Disordered" evidence="5">
    <location>
        <begin position="571"/>
        <end position="635"/>
    </location>
</feature>
<accession>A0A7R9BV83</accession>
<evidence type="ECO:0008006" key="11">
    <source>
        <dbReference type="Google" id="ProtNLM"/>
    </source>
</evidence>
<reference evidence="9" key="1">
    <citation type="submission" date="2020-11" db="EMBL/GenBank/DDBJ databases">
        <authorList>
            <person name="Tran Van P."/>
        </authorList>
    </citation>
    <scope>NUCLEOTIDE SEQUENCE</scope>
</reference>
<evidence type="ECO:0000256" key="1">
    <source>
        <dbReference type="ARBA" id="ARBA00022553"/>
    </source>
</evidence>
<dbReference type="PROSITE" id="PS50297">
    <property type="entry name" value="ANK_REP_REGION"/>
    <property type="match status" value="6"/>
</dbReference>
<evidence type="ECO:0000256" key="4">
    <source>
        <dbReference type="PROSITE-ProRule" id="PRU00023"/>
    </source>
</evidence>
<dbReference type="InterPro" id="IPR002110">
    <property type="entry name" value="Ankyrin_rpt"/>
</dbReference>
<dbReference type="Pfam" id="PF25520">
    <property type="entry name" value="AAA_lid_TANC1"/>
    <property type="match status" value="1"/>
</dbReference>
<evidence type="ECO:0000313" key="9">
    <source>
        <dbReference type="EMBL" id="CAD7281243.1"/>
    </source>
</evidence>
<feature type="region of interest" description="Disordered" evidence="5">
    <location>
        <begin position="169"/>
        <end position="197"/>
    </location>
</feature>
<dbReference type="InterPro" id="IPR058018">
    <property type="entry name" value="AAA_lid_TANC1/2"/>
</dbReference>
<evidence type="ECO:0000259" key="6">
    <source>
        <dbReference type="Pfam" id="PF13191"/>
    </source>
</evidence>
<feature type="repeat" description="ANK" evidence="4">
    <location>
        <begin position="818"/>
        <end position="855"/>
    </location>
</feature>
<feature type="repeat" description="ANK" evidence="4">
    <location>
        <begin position="653"/>
        <end position="685"/>
    </location>
</feature>
<dbReference type="Gene3D" id="1.25.40.20">
    <property type="entry name" value="Ankyrin repeat-containing domain"/>
    <property type="match status" value="4"/>
</dbReference>
<evidence type="ECO:0000256" key="5">
    <source>
        <dbReference type="SAM" id="MobiDB-lite"/>
    </source>
</evidence>
<feature type="repeat" description="ANK" evidence="4">
    <location>
        <begin position="686"/>
        <end position="718"/>
    </location>
</feature>
<dbReference type="SMART" id="SM00248">
    <property type="entry name" value="ANK"/>
    <property type="match status" value="8"/>
</dbReference>
<feature type="compositionally biased region" description="Basic residues" evidence="5">
    <location>
        <begin position="608"/>
        <end position="618"/>
    </location>
</feature>
<feature type="repeat" description="ANK" evidence="4">
    <location>
        <begin position="719"/>
        <end position="751"/>
    </location>
</feature>
<keyword evidence="10" id="KW-1185">Reference proteome</keyword>
<feature type="domain" description="TANC1/2-like AAA+ ATPase lid" evidence="7">
    <location>
        <begin position="241"/>
        <end position="325"/>
    </location>
</feature>
<dbReference type="InterPro" id="IPR036770">
    <property type="entry name" value="Ankyrin_rpt-contain_sf"/>
</dbReference>
<feature type="compositionally biased region" description="Acidic residues" evidence="5">
    <location>
        <begin position="593"/>
        <end position="602"/>
    </location>
</feature>
<dbReference type="InterPro" id="IPR041664">
    <property type="entry name" value="AAA_16"/>
</dbReference>